<organism evidence="3 4">
    <name type="scientific">Paraburkholderia phymatum (strain DSM 17167 / CIP 108236 / LMG 21445 / STM815)</name>
    <name type="common">Burkholderia phymatum</name>
    <dbReference type="NCBI Taxonomy" id="391038"/>
    <lineage>
        <taxon>Bacteria</taxon>
        <taxon>Pseudomonadati</taxon>
        <taxon>Pseudomonadota</taxon>
        <taxon>Betaproteobacteria</taxon>
        <taxon>Burkholderiales</taxon>
        <taxon>Burkholderiaceae</taxon>
        <taxon>Paraburkholderia</taxon>
    </lineage>
</organism>
<evidence type="ECO:0000256" key="1">
    <source>
        <dbReference type="SAM" id="MobiDB-lite"/>
    </source>
</evidence>
<evidence type="ECO:0000256" key="2">
    <source>
        <dbReference type="SAM" id="SignalP"/>
    </source>
</evidence>
<accession>B2JVD2</accession>
<reference evidence="4" key="1">
    <citation type="journal article" date="2014" name="Stand. Genomic Sci.">
        <title>Complete genome sequence of Burkholderia phymatum STM815(T), a broad host range and efficient nitrogen-fixing symbiont of Mimosa species.</title>
        <authorList>
            <person name="Moulin L."/>
            <person name="Klonowska A."/>
            <person name="Caroline B."/>
            <person name="Booth K."/>
            <person name="Vriezen J.A."/>
            <person name="Melkonian R."/>
            <person name="James E.K."/>
            <person name="Young J.P."/>
            <person name="Bena G."/>
            <person name="Hauser L."/>
            <person name="Land M."/>
            <person name="Kyrpides N."/>
            <person name="Bruce D."/>
            <person name="Chain P."/>
            <person name="Copeland A."/>
            <person name="Pitluck S."/>
            <person name="Woyke T."/>
            <person name="Lizotte-Waniewski M."/>
            <person name="Bristow J."/>
            <person name="Riley M."/>
        </authorList>
    </citation>
    <scope>NUCLEOTIDE SEQUENCE [LARGE SCALE GENOMIC DNA]</scope>
    <source>
        <strain evidence="4">DSM 17167 / CIP 108236 / LMG 21445 / STM815</strain>
        <plasmid evidence="4">Plasmid pBPHY01</plasmid>
    </source>
</reference>
<name>B2JVD2_PARP8</name>
<protein>
    <submittedName>
        <fullName evidence="3">Uncharacterized protein</fullName>
    </submittedName>
</protein>
<feature type="compositionally biased region" description="Basic and acidic residues" evidence="1">
    <location>
        <begin position="75"/>
        <end position="85"/>
    </location>
</feature>
<keyword evidence="4" id="KW-1185">Reference proteome</keyword>
<evidence type="ECO:0000313" key="4">
    <source>
        <dbReference type="Proteomes" id="UP000001192"/>
    </source>
</evidence>
<feature type="chain" id="PRO_5002778201" evidence="2">
    <location>
        <begin position="26"/>
        <end position="95"/>
    </location>
</feature>
<dbReference type="AlphaFoldDB" id="B2JVD2"/>
<keyword evidence="2" id="KW-0732">Signal</keyword>
<proteinExistence type="predicted"/>
<sequence precursor="true">MESHMNAKLFGALLTACSFAMPAFAGGYHAASDARTAGVIKASQVRKAAPTVSPDGGTSSAGSRNHGAVGGTRSGKSESGRREQPDSIDPMYRGG</sequence>
<feature type="signal peptide" evidence="2">
    <location>
        <begin position="1"/>
        <end position="25"/>
    </location>
</feature>
<dbReference type="EMBL" id="CP001045">
    <property type="protein sequence ID" value="ACC74909.1"/>
    <property type="molecule type" value="Genomic_DNA"/>
</dbReference>
<keyword evidence="3" id="KW-0614">Plasmid</keyword>
<geneLocation type="plasmid" evidence="3 4">
    <name>pBPHY01</name>
</geneLocation>
<dbReference type="Proteomes" id="UP000001192">
    <property type="component" value="Plasmid pBPHY01"/>
</dbReference>
<feature type="region of interest" description="Disordered" evidence="1">
    <location>
        <begin position="44"/>
        <end position="95"/>
    </location>
</feature>
<dbReference type="HOGENOM" id="CLU_187451_0_0_4"/>
<dbReference type="KEGG" id="bph:Bphy_5845"/>
<gene>
    <name evidence="3" type="ordered locus">Bphy_5845</name>
</gene>
<evidence type="ECO:0000313" key="3">
    <source>
        <dbReference type="EMBL" id="ACC74909.1"/>
    </source>
</evidence>